<protein>
    <recommendedName>
        <fullName evidence="3">Glyoxalase</fullName>
    </recommendedName>
</protein>
<gene>
    <name evidence="1" type="ORF">GCM10023335_49680</name>
</gene>
<evidence type="ECO:0000313" key="2">
    <source>
        <dbReference type="Proteomes" id="UP001501759"/>
    </source>
</evidence>
<evidence type="ECO:0000313" key="1">
    <source>
        <dbReference type="EMBL" id="GAA5020210.1"/>
    </source>
</evidence>
<name>A0ABP9J4B6_9ACTN</name>
<proteinExistence type="predicted"/>
<comment type="caution">
    <text evidence="1">The sequence shown here is derived from an EMBL/GenBank/DDBJ whole genome shotgun (WGS) entry which is preliminary data.</text>
</comment>
<evidence type="ECO:0008006" key="3">
    <source>
        <dbReference type="Google" id="ProtNLM"/>
    </source>
</evidence>
<reference evidence="2" key="1">
    <citation type="journal article" date="2019" name="Int. J. Syst. Evol. Microbiol.">
        <title>The Global Catalogue of Microorganisms (GCM) 10K type strain sequencing project: providing services to taxonomists for standard genome sequencing and annotation.</title>
        <authorList>
            <consortium name="The Broad Institute Genomics Platform"/>
            <consortium name="The Broad Institute Genome Sequencing Center for Infectious Disease"/>
            <person name="Wu L."/>
            <person name="Ma J."/>
        </authorList>
    </citation>
    <scope>NUCLEOTIDE SEQUENCE [LARGE SCALE GENOMIC DNA]</scope>
    <source>
        <strain evidence="2">JCM 18409</strain>
    </source>
</reference>
<dbReference type="EMBL" id="BAABKB010000021">
    <property type="protein sequence ID" value="GAA5020210.1"/>
    <property type="molecule type" value="Genomic_DNA"/>
</dbReference>
<dbReference type="RefSeq" id="WP_345653416.1">
    <property type="nucleotide sequence ID" value="NZ_BAABKB010000021.1"/>
</dbReference>
<accession>A0ABP9J4B6</accession>
<organism evidence="1 2">
    <name type="scientific">Streptomyces siamensis</name>
    <dbReference type="NCBI Taxonomy" id="1274986"/>
    <lineage>
        <taxon>Bacteria</taxon>
        <taxon>Bacillati</taxon>
        <taxon>Actinomycetota</taxon>
        <taxon>Actinomycetes</taxon>
        <taxon>Kitasatosporales</taxon>
        <taxon>Streptomycetaceae</taxon>
        <taxon>Streptomyces</taxon>
    </lineage>
</organism>
<dbReference type="Proteomes" id="UP001501759">
    <property type="component" value="Unassembled WGS sequence"/>
</dbReference>
<sequence length="61" mass="6777">MSVTFASTDELAEALRRAEQAHGRFEQTLGHRDEDWPSWYARFMEGEQTSEGGAASDRSGG</sequence>
<keyword evidence="2" id="KW-1185">Reference proteome</keyword>